<protein>
    <submittedName>
        <fullName evidence="1">Uncharacterized protein</fullName>
    </submittedName>
</protein>
<dbReference type="EMBL" id="MU393428">
    <property type="protein sequence ID" value="KAI4869757.1"/>
    <property type="molecule type" value="Genomic_DNA"/>
</dbReference>
<name>A0ACB9ZDY5_9PEZI</name>
<sequence length="498" mass="54466">MHYLLTSLLASPWLIQGTISAALYPRSSGLATILSNSSIHWSSETTLSLPNTTAFFDATERWTIYDPPSYKAALSPATEEDVVLAVKLARESNIPFLATGGRHGYSTTLGELQGGLAIDLSKMNSVKIDKDAAQLTIGPGVHFRDIFGPVYEAGFEIQTGTCSCVGMMGATLGGGIGRSHGIHGMIIDALISVRLVTADGQIIEASETTNSDLFWGIRGAGQNFGIVVSATYGLHPLRNGGIWTSADLLLTPEKNVSYFETVEKMHPLPAELSVETIINYNFTLGQPQLMISLVYAGPKDEAVKAIAPILELGPSYSLIKEIPWTEVSTQTTFLLDGPVCEKSQIYDIYPVNLRTFDAPTWTASFGKMAQFWEENPSGQNSVITIETWPIQATVAVPDDTTAYPWRDATSYIMIQMRWIDVGDPVQGPADEFAVGLRSDLVATSGYDDLAVYQNYAWGDETLEQMYGKEKLPRLAKLKAQYDPDNVFRFYHALPTSYP</sequence>
<gene>
    <name evidence="1" type="ORF">F4820DRAFT_365882</name>
</gene>
<organism evidence="1 2">
    <name type="scientific">Hypoxylon rubiginosum</name>
    <dbReference type="NCBI Taxonomy" id="110542"/>
    <lineage>
        <taxon>Eukaryota</taxon>
        <taxon>Fungi</taxon>
        <taxon>Dikarya</taxon>
        <taxon>Ascomycota</taxon>
        <taxon>Pezizomycotina</taxon>
        <taxon>Sordariomycetes</taxon>
        <taxon>Xylariomycetidae</taxon>
        <taxon>Xylariales</taxon>
        <taxon>Hypoxylaceae</taxon>
        <taxon>Hypoxylon</taxon>
    </lineage>
</organism>
<comment type="caution">
    <text evidence="1">The sequence shown here is derived from an EMBL/GenBank/DDBJ whole genome shotgun (WGS) entry which is preliminary data.</text>
</comment>
<accession>A0ACB9ZDY5</accession>
<dbReference type="Proteomes" id="UP001497700">
    <property type="component" value="Unassembled WGS sequence"/>
</dbReference>
<reference evidence="1 2" key="1">
    <citation type="journal article" date="2022" name="New Phytol.">
        <title>Ecological generalism drives hyperdiversity of secondary metabolite gene clusters in xylarialean endophytes.</title>
        <authorList>
            <person name="Franco M.E.E."/>
            <person name="Wisecaver J.H."/>
            <person name="Arnold A.E."/>
            <person name="Ju Y.M."/>
            <person name="Slot J.C."/>
            <person name="Ahrendt S."/>
            <person name="Moore L.P."/>
            <person name="Eastman K.E."/>
            <person name="Scott K."/>
            <person name="Konkel Z."/>
            <person name="Mondo S.J."/>
            <person name="Kuo A."/>
            <person name="Hayes R.D."/>
            <person name="Haridas S."/>
            <person name="Andreopoulos B."/>
            <person name="Riley R."/>
            <person name="LaButti K."/>
            <person name="Pangilinan J."/>
            <person name="Lipzen A."/>
            <person name="Amirebrahimi M."/>
            <person name="Yan J."/>
            <person name="Adam C."/>
            <person name="Keymanesh K."/>
            <person name="Ng V."/>
            <person name="Louie K."/>
            <person name="Northen T."/>
            <person name="Drula E."/>
            <person name="Henrissat B."/>
            <person name="Hsieh H.M."/>
            <person name="Youens-Clark K."/>
            <person name="Lutzoni F."/>
            <person name="Miadlikowska J."/>
            <person name="Eastwood D.C."/>
            <person name="Hamelin R.C."/>
            <person name="Grigoriev I.V."/>
            <person name="U'Ren J.M."/>
        </authorList>
    </citation>
    <scope>NUCLEOTIDE SEQUENCE [LARGE SCALE GENOMIC DNA]</scope>
    <source>
        <strain evidence="1 2">CBS 119005</strain>
    </source>
</reference>
<proteinExistence type="predicted"/>
<evidence type="ECO:0000313" key="1">
    <source>
        <dbReference type="EMBL" id="KAI4869757.1"/>
    </source>
</evidence>
<keyword evidence="2" id="KW-1185">Reference proteome</keyword>
<evidence type="ECO:0000313" key="2">
    <source>
        <dbReference type="Proteomes" id="UP001497700"/>
    </source>
</evidence>